<sequence length="177" mass="19494">MFSGEVVVDLETYNLKEIKIPNSTAKALIANVAIANINGGGQEGTTVDMVSTIETHLDSVVQSDISRLDLFVELHEFLYYSSLQKFDLLDTMDASPLMALFKCVIKSLLLWHDIRNLTIGIHKSWLVGGNVNVVSSVSKYLSSANQNFGAISDFNEAMNDCGFSPLPLSRVHQDRVV</sequence>
<dbReference type="EMBL" id="JBJUIK010000014">
    <property type="protein sequence ID" value="KAL3503910.1"/>
    <property type="molecule type" value="Genomic_DNA"/>
</dbReference>
<proteinExistence type="predicted"/>
<accession>A0ABD2YCG7</accession>
<evidence type="ECO:0000313" key="1">
    <source>
        <dbReference type="EMBL" id="KAL3503910.1"/>
    </source>
</evidence>
<comment type="caution">
    <text evidence="1">The sequence shown here is derived from an EMBL/GenBank/DDBJ whole genome shotgun (WGS) entry which is preliminary data.</text>
</comment>
<organism evidence="1 2">
    <name type="scientific">Cinchona calisaya</name>
    <dbReference type="NCBI Taxonomy" id="153742"/>
    <lineage>
        <taxon>Eukaryota</taxon>
        <taxon>Viridiplantae</taxon>
        <taxon>Streptophyta</taxon>
        <taxon>Embryophyta</taxon>
        <taxon>Tracheophyta</taxon>
        <taxon>Spermatophyta</taxon>
        <taxon>Magnoliopsida</taxon>
        <taxon>eudicotyledons</taxon>
        <taxon>Gunneridae</taxon>
        <taxon>Pentapetalae</taxon>
        <taxon>asterids</taxon>
        <taxon>lamiids</taxon>
        <taxon>Gentianales</taxon>
        <taxon>Rubiaceae</taxon>
        <taxon>Cinchonoideae</taxon>
        <taxon>Cinchoneae</taxon>
        <taxon>Cinchona</taxon>
    </lineage>
</organism>
<evidence type="ECO:0000313" key="2">
    <source>
        <dbReference type="Proteomes" id="UP001630127"/>
    </source>
</evidence>
<gene>
    <name evidence="1" type="ORF">ACH5RR_033751</name>
</gene>
<protein>
    <submittedName>
        <fullName evidence="1">Uncharacterized protein</fullName>
    </submittedName>
</protein>
<dbReference type="AlphaFoldDB" id="A0ABD2YCG7"/>
<reference evidence="1 2" key="1">
    <citation type="submission" date="2024-11" db="EMBL/GenBank/DDBJ databases">
        <title>A near-complete genome assembly of Cinchona calisaya.</title>
        <authorList>
            <person name="Lian D.C."/>
            <person name="Zhao X.W."/>
            <person name="Wei L."/>
        </authorList>
    </citation>
    <scope>NUCLEOTIDE SEQUENCE [LARGE SCALE GENOMIC DNA]</scope>
    <source>
        <tissue evidence="1">Nenye</tissue>
    </source>
</reference>
<dbReference type="Proteomes" id="UP001630127">
    <property type="component" value="Unassembled WGS sequence"/>
</dbReference>
<name>A0ABD2YCG7_9GENT</name>
<keyword evidence="2" id="KW-1185">Reference proteome</keyword>